<dbReference type="EMBL" id="JBHPBY010000026">
    <property type="protein sequence ID" value="MFC1849206.1"/>
    <property type="molecule type" value="Genomic_DNA"/>
</dbReference>
<evidence type="ECO:0000313" key="6">
    <source>
        <dbReference type="EMBL" id="MFC1849206.1"/>
    </source>
</evidence>
<keyword evidence="6" id="KW-0418">Kinase</keyword>
<keyword evidence="6" id="KW-0808">Transferase</keyword>
<proteinExistence type="predicted"/>
<reference evidence="6 7" key="1">
    <citation type="submission" date="2024-09" db="EMBL/GenBank/DDBJ databases">
        <title>Laminarin stimulates single cell rates of sulfate reduction while oxygen inhibits transcriptomic activity in coastal marine sediment.</title>
        <authorList>
            <person name="Lindsay M."/>
            <person name="Orcutt B."/>
            <person name="Emerson D."/>
            <person name="Stepanauskas R."/>
            <person name="D'Angelo T."/>
        </authorList>
    </citation>
    <scope>NUCLEOTIDE SEQUENCE [LARGE SCALE GENOMIC DNA]</scope>
    <source>
        <strain evidence="6">SAG AM-311-K15</strain>
    </source>
</reference>
<evidence type="ECO:0000256" key="3">
    <source>
        <dbReference type="ARBA" id="ARBA00022553"/>
    </source>
</evidence>
<dbReference type="SUPFAM" id="SSF55874">
    <property type="entry name" value="ATPase domain of HSP90 chaperone/DNA topoisomerase II/histidine kinase"/>
    <property type="match status" value="1"/>
</dbReference>
<dbReference type="Gene3D" id="3.30.450.40">
    <property type="match status" value="1"/>
</dbReference>
<accession>A0ABV6YSP6</accession>
<protein>
    <recommendedName>
        <fullName evidence="2">histidine kinase</fullName>
        <ecNumber evidence="2">2.7.13.3</ecNumber>
    </recommendedName>
</protein>
<comment type="catalytic activity">
    <reaction evidence="1">
        <text>ATP + protein L-histidine = ADP + protein N-phospho-L-histidine.</text>
        <dbReference type="EC" id="2.7.13.3"/>
    </reaction>
</comment>
<dbReference type="GO" id="GO:0016301">
    <property type="term" value="F:kinase activity"/>
    <property type="evidence" value="ECO:0007669"/>
    <property type="project" value="UniProtKB-KW"/>
</dbReference>
<dbReference type="Proteomes" id="UP001594351">
    <property type="component" value="Unassembled WGS sequence"/>
</dbReference>
<dbReference type="CDD" id="cd00082">
    <property type="entry name" value="HisKA"/>
    <property type="match status" value="1"/>
</dbReference>
<comment type="caution">
    <text evidence="6">The sequence shown here is derived from an EMBL/GenBank/DDBJ whole genome shotgun (WGS) entry which is preliminary data.</text>
</comment>
<dbReference type="Gene3D" id="3.30.565.10">
    <property type="entry name" value="Histidine kinase-like ATPase, C-terminal domain"/>
    <property type="match status" value="1"/>
</dbReference>
<dbReference type="InterPro" id="IPR003594">
    <property type="entry name" value="HATPase_dom"/>
</dbReference>
<sequence>MSDDAVDSLSVENGELKARIDKLERKNFELDKKLFELKVLYEIAKETTTIQEIDSMLKIFLSMTMGTFGITKGLIVIDQGPERGWEALTFRGVQDLQSGLQIVDFNHLKRLFKLKETWLINTEHPDVPLDFLRSELFQWLISNTLIVWVPIIIDNEVIGGILIGEKISGESFNKDNLNLLSVIASNCALNVRNAKLFQENLEKERIQRENEELKRLDKKKSEFVNMVAHELRTPLTSISGFSELMVKKAESKPRETLKKYSAIIFQESDRLRRIINDLLDLSRIRSGKVEMEMELSDFNRVMEIALTNIRITADKKNITITENIPASIDTFFFDKDKMTQVMLNLLSNAVKYTMEDGKVSVNVNLQDGNLKCVVTDTGVGIPQSDLNKVFEEFHRVNNEMSKTQRGTGLGLPITKSIIEAHEGEIWVESEEGVGSSFLFSIPMPKEKA</sequence>
<keyword evidence="7" id="KW-1185">Reference proteome</keyword>
<dbReference type="InterPro" id="IPR036890">
    <property type="entry name" value="HATPase_C_sf"/>
</dbReference>
<dbReference type="PANTHER" id="PTHR43547">
    <property type="entry name" value="TWO-COMPONENT HISTIDINE KINASE"/>
    <property type="match status" value="1"/>
</dbReference>
<dbReference type="InterPro" id="IPR003661">
    <property type="entry name" value="HisK_dim/P_dom"/>
</dbReference>
<dbReference type="Gene3D" id="1.10.287.130">
    <property type="match status" value="1"/>
</dbReference>
<dbReference type="PANTHER" id="PTHR43547:SF2">
    <property type="entry name" value="HYBRID SIGNAL TRANSDUCTION HISTIDINE KINASE C"/>
    <property type="match status" value="1"/>
</dbReference>
<dbReference type="EC" id="2.7.13.3" evidence="2"/>
<dbReference type="SMART" id="SM00388">
    <property type="entry name" value="HisKA"/>
    <property type="match status" value="1"/>
</dbReference>
<dbReference type="InterPro" id="IPR005467">
    <property type="entry name" value="His_kinase_dom"/>
</dbReference>
<dbReference type="SUPFAM" id="SSF55781">
    <property type="entry name" value="GAF domain-like"/>
    <property type="match status" value="1"/>
</dbReference>
<evidence type="ECO:0000256" key="4">
    <source>
        <dbReference type="SAM" id="Coils"/>
    </source>
</evidence>
<dbReference type="InterPro" id="IPR029016">
    <property type="entry name" value="GAF-like_dom_sf"/>
</dbReference>
<dbReference type="InterPro" id="IPR004358">
    <property type="entry name" value="Sig_transdc_His_kin-like_C"/>
</dbReference>
<dbReference type="InterPro" id="IPR036097">
    <property type="entry name" value="HisK_dim/P_sf"/>
</dbReference>
<gene>
    <name evidence="6" type="ORF">ACFL27_03255</name>
</gene>
<feature type="coiled-coil region" evidence="4">
    <location>
        <begin position="194"/>
        <end position="226"/>
    </location>
</feature>
<evidence type="ECO:0000256" key="1">
    <source>
        <dbReference type="ARBA" id="ARBA00000085"/>
    </source>
</evidence>
<dbReference type="Pfam" id="PF02518">
    <property type="entry name" value="HATPase_c"/>
    <property type="match status" value="1"/>
</dbReference>
<evidence type="ECO:0000313" key="7">
    <source>
        <dbReference type="Proteomes" id="UP001594351"/>
    </source>
</evidence>
<feature type="domain" description="Histidine kinase" evidence="5">
    <location>
        <begin position="226"/>
        <end position="445"/>
    </location>
</feature>
<dbReference type="SMART" id="SM00387">
    <property type="entry name" value="HATPase_c"/>
    <property type="match status" value="1"/>
</dbReference>
<organism evidence="6 7">
    <name type="scientific">candidate division CSSED10-310 bacterium</name>
    <dbReference type="NCBI Taxonomy" id="2855610"/>
    <lineage>
        <taxon>Bacteria</taxon>
        <taxon>Bacteria division CSSED10-310</taxon>
    </lineage>
</organism>
<evidence type="ECO:0000256" key="2">
    <source>
        <dbReference type="ARBA" id="ARBA00012438"/>
    </source>
</evidence>
<dbReference type="PRINTS" id="PR00344">
    <property type="entry name" value="BCTRLSENSOR"/>
</dbReference>
<evidence type="ECO:0000259" key="5">
    <source>
        <dbReference type="PROSITE" id="PS50109"/>
    </source>
</evidence>
<dbReference type="PROSITE" id="PS50109">
    <property type="entry name" value="HIS_KIN"/>
    <property type="match status" value="1"/>
</dbReference>
<keyword evidence="3" id="KW-0597">Phosphoprotein</keyword>
<dbReference type="CDD" id="cd16922">
    <property type="entry name" value="HATPase_EvgS-ArcB-TorS-like"/>
    <property type="match status" value="1"/>
</dbReference>
<feature type="coiled-coil region" evidence="4">
    <location>
        <begin position="6"/>
        <end position="33"/>
    </location>
</feature>
<name>A0ABV6YSP6_UNCC1</name>
<keyword evidence="4" id="KW-0175">Coiled coil</keyword>
<dbReference type="SUPFAM" id="SSF47384">
    <property type="entry name" value="Homodimeric domain of signal transducing histidine kinase"/>
    <property type="match status" value="1"/>
</dbReference>
<dbReference type="Pfam" id="PF00512">
    <property type="entry name" value="HisKA"/>
    <property type="match status" value="1"/>
</dbReference>